<evidence type="ECO:0000256" key="2">
    <source>
        <dbReference type="SAM" id="Phobius"/>
    </source>
</evidence>
<proteinExistence type="predicted"/>
<keyword evidence="2" id="KW-1133">Transmembrane helix</keyword>
<feature type="region of interest" description="Disordered" evidence="1">
    <location>
        <begin position="522"/>
        <end position="545"/>
    </location>
</feature>
<organism evidence="3 4">
    <name type="scientific">Paramecium octaurelia</name>
    <dbReference type="NCBI Taxonomy" id="43137"/>
    <lineage>
        <taxon>Eukaryota</taxon>
        <taxon>Sar</taxon>
        <taxon>Alveolata</taxon>
        <taxon>Ciliophora</taxon>
        <taxon>Intramacronucleata</taxon>
        <taxon>Oligohymenophorea</taxon>
        <taxon>Peniculida</taxon>
        <taxon>Parameciidae</taxon>
        <taxon>Paramecium</taxon>
    </lineage>
</organism>
<name>A0A8S1SKP7_PAROT</name>
<evidence type="ECO:0000256" key="1">
    <source>
        <dbReference type="SAM" id="MobiDB-lite"/>
    </source>
</evidence>
<dbReference type="EMBL" id="CAJJDP010000010">
    <property type="protein sequence ID" value="CAD8139917.1"/>
    <property type="molecule type" value="Genomic_DNA"/>
</dbReference>
<evidence type="ECO:0000313" key="3">
    <source>
        <dbReference type="EMBL" id="CAD8139917.1"/>
    </source>
</evidence>
<keyword evidence="4" id="KW-1185">Reference proteome</keyword>
<dbReference type="Proteomes" id="UP000683925">
    <property type="component" value="Unassembled WGS sequence"/>
</dbReference>
<dbReference type="AlphaFoldDB" id="A0A8S1SKP7"/>
<keyword evidence="2" id="KW-0472">Membrane</keyword>
<comment type="caution">
    <text evidence="3">The sequence shown here is derived from an EMBL/GenBank/DDBJ whole genome shotgun (WGS) entry which is preliminary data.</text>
</comment>
<evidence type="ECO:0000313" key="4">
    <source>
        <dbReference type="Proteomes" id="UP000683925"/>
    </source>
</evidence>
<feature type="transmembrane region" description="Helical" evidence="2">
    <location>
        <begin position="469"/>
        <end position="495"/>
    </location>
</feature>
<feature type="compositionally biased region" description="Low complexity" evidence="1">
    <location>
        <begin position="522"/>
        <end position="533"/>
    </location>
</feature>
<accession>A0A8S1SKP7</accession>
<feature type="transmembrane region" description="Helical" evidence="2">
    <location>
        <begin position="34"/>
        <end position="57"/>
    </location>
</feature>
<dbReference type="OMA" id="WIDCKTK"/>
<sequence length="545" mass="64666">MKFVLFDVKGQCLIQMMIYNLTYKLKIRQKQIEINYYLFYKMLGSMGFLLFCIYMIVEGVQDQVFPLDNFQFRLIKWIDCKTKEQVGLVDVQGQLQMSLQKGQGICLDQNYQLPLDEDSAYKYTFIFNRSLNSDSLFIFIDYKMYDLSQQLTPSPLIQIQHYHFLTCTNSIEFWLNSTASLNLILFFITKVQTTTKDQILFVGSLPQLDNEDKFYFDFSSNFQLMLQNQILEYKAKLQKSFNRQSALYWFRLYQNKFLLPLQISEIDTNTILIQGSKRILDNNDNKLNNLPFLIKAQYQITQFNLISQHQQNLEFEAIIQIDNTFSQLNSEDILLKQKFKPTNQFRMQVDVNQIINNTIAVIEVLPKGQECVRNINLSEAKINIKNEQQETVLECYLIENDKIKSCIRYDERYCLFYVEWKFENNIQYSYELSATLVKNNLQDPFVFYQTGLEYFPIINDEGENFGGYWVGYILLINLLLPILMFLFCVFCVLSLKVYHPYIMYIIELDEIYFKSKKRQQQESQQSMQQDQSSYEGGKLIQQNSS</sequence>
<dbReference type="OrthoDB" id="304557at2759"/>
<protein>
    <recommendedName>
        <fullName evidence="5">Transmembrane protein</fullName>
    </recommendedName>
</protein>
<evidence type="ECO:0008006" key="5">
    <source>
        <dbReference type="Google" id="ProtNLM"/>
    </source>
</evidence>
<gene>
    <name evidence="3" type="ORF">POCTA_138.1.T0110137</name>
</gene>
<reference evidence="3" key="1">
    <citation type="submission" date="2021-01" db="EMBL/GenBank/DDBJ databases">
        <authorList>
            <consortium name="Genoscope - CEA"/>
            <person name="William W."/>
        </authorList>
    </citation>
    <scope>NUCLEOTIDE SEQUENCE</scope>
</reference>
<keyword evidence="2" id="KW-0812">Transmembrane</keyword>